<organism evidence="1 2">
    <name type="scientific">Rattus norvegicus</name>
    <name type="common">Rat</name>
    <dbReference type="NCBI Taxonomy" id="10116"/>
    <lineage>
        <taxon>Eukaryota</taxon>
        <taxon>Metazoa</taxon>
        <taxon>Chordata</taxon>
        <taxon>Craniata</taxon>
        <taxon>Vertebrata</taxon>
        <taxon>Euteleostomi</taxon>
        <taxon>Mammalia</taxon>
        <taxon>Eutheria</taxon>
        <taxon>Euarchontoglires</taxon>
        <taxon>Glires</taxon>
        <taxon>Rodentia</taxon>
        <taxon>Myomorpha</taxon>
        <taxon>Muroidea</taxon>
        <taxon>Muridae</taxon>
        <taxon>Murinae</taxon>
        <taxon>Rattus</taxon>
    </lineage>
</organism>
<dbReference type="EMBL" id="CH473985">
    <property type="protein sequence ID" value="EDL94686.1"/>
    <property type="molecule type" value="Genomic_DNA"/>
</dbReference>
<sequence length="25" mass="3056">MRENTPDFYKDFFKVKLLSENISSF</sequence>
<dbReference type="AlphaFoldDB" id="A6JG30"/>
<accession>A6JG30</accession>
<proteinExistence type="predicted"/>
<reference evidence="2" key="1">
    <citation type="submission" date="2005-09" db="EMBL/GenBank/DDBJ databases">
        <authorList>
            <person name="Mural R.J."/>
            <person name="Li P.W."/>
            <person name="Adams M.D."/>
            <person name="Amanatides P.G."/>
            <person name="Baden-Tillson H."/>
            <person name="Barnstead M."/>
            <person name="Chin S.H."/>
            <person name="Dew I."/>
            <person name="Evans C.A."/>
            <person name="Ferriera S."/>
            <person name="Flanigan M."/>
            <person name="Fosler C."/>
            <person name="Glodek A."/>
            <person name="Gu Z."/>
            <person name="Holt R.A."/>
            <person name="Jennings D."/>
            <person name="Kraft C.L."/>
            <person name="Lu F."/>
            <person name="Nguyen T."/>
            <person name="Nusskern D.R."/>
            <person name="Pfannkoch C.M."/>
            <person name="Sitter C."/>
            <person name="Sutton G.G."/>
            <person name="Venter J.C."/>
            <person name="Wang Z."/>
            <person name="Woodage T."/>
            <person name="Zheng X.H."/>
            <person name="Zhong F."/>
        </authorList>
    </citation>
    <scope>NUCLEOTIDE SEQUENCE [LARGE SCALE GENOMIC DNA]</scope>
    <source>
        <strain>BN</strain>
        <strain evidence="2">Sprague-Dawley</strain>
    </source>
</reference>
<evidence type="ECO:0000313" key="1">
    <source>
        <dbReference type="EMBL" id="EDL94686.1"/>
    </source>
</evidence>
<name>A6JG30_RAT</name>
<gene>
    <name evidence="1" type="ORF">rCG_20208</name>
</gene>
<protein>
    <submittedName>
        <fullName evidence="1">RCG20208, isoform CRA_h</fullName>
    </submittedName>
</protein>
<evidence type="ECO:0000313" key="2">
    <source>
        <dbReference type="Proteomes" id="UP000234681"/>
    </source>
</evidence>
<dbReference type="Proteomes" id="UP000234681">
    <property type="component" value="Chromosome 13"/>
</dbReference>